<dbReference type="EMBL" id="MU118222">
    <property type="protein sequence ID" value="KAF9643466.1"/>
    <property type="molecule type" value="Genomic_DNA"/>
</dbReference>
<comment type="caution">
    <text evidence="1">The sequence shown here is derived from an EMBL/GenBank/DDBJ whole genome shotgun (WGS) entry which is preliminary data.</text>
</comment>
<name>A0ACB6Z1I5_THEGA</name>
<organism evidence="1 2">
    <name type="scientific">Thelephora ganbajun</name>
    <name type="common">Ganba fungus</name>
    <dbReference type="NCBI Taxonomy" id="370292"/>
    <lineage>
        <taxon>Eukaryota</taxon>
        <taxon>Fungi</taxon>
        <taxon>Dikarya</taxon>
        <taxon>Basidiomycota</taxon>
        <taxon>Agaricomycotina</taxon>
        <taxon>Agaricomycetes</taxon>
        <taxon>Thelephorales</taxon>
        <taxon>Thelephoraceae</taxon>
        <taxon>Thelephora</taxon>
    </lineage>
</organism>
<keyword evidence="2" id="KW-1185">Reference proteome</keyword>
<evidence type="ECO:0000313" key="1">
    <source>
        <dbReference type="EMBL" id="KAF9643466.1"/>
    </source>
</evidence>
<dbReference type="Proteomes" id="UP000886501">
    <property type="component" value="Unassembled WGS sequence"/>
</dbReference>
<reference evidence="1" key="1">
    <citation type="submission" date="2019-10" db="EMBL/GenBank/DDBJ databases">
        <authorList>
            <consortium name="DOE Joint Genome Institute"/>
            <person name="Kuo A."/>
            <person name="Miyauchi S."/>
            <person name="Kiss E."/>
            <person name="Drula E."/>
            <person name="Kohler A."/>
            <person name="Sanchez-Garcia M."/>
            <person name="Andreopoulos B."/>
            <person name="Barry K.W."/>
            <person name="Bonito G."/>
            <person name="Buee M."/>
            <person name="Carver A."/>
            <person name="Chen C."/>
            <person name="Cichocki N."/>
            <person name="Clum A."/>
            <person name="Culley D."/>
            <person name="Crous P.W."/>
            <person name="Fauchery L."/>
            <person name="Girlanda M."/>
            <person name="Hayes R."/>
            <person name="Keri Z."/>
            <person name="Labutti K."/>
            <person name="Lipzen A."/>
            <person name="Lombard V."/>
            <person name="Magnuson J."/>
            <person name="Maillard F."/>
            <person name="Morin E."/>
            <person name="Murat C."/>
            <person name="Nolan M."/>
            <person name="Ohm R."/>
            <person name="Pangilinan J."/>
            <person name="Pereira M."/>
            <person name="Perotto S."/>
            <person name="Peter M."/>
            <person name="Riley R."/>
            <person name="Sitrit Y."/>
            <person name="Stielow B."/>
            <person name="Szollosi G."/>
            <person name="Zifcakova L."/>
            <person name="Stursova M."/>
            <person name="Spatafora J.W."/>
            <person name="Tedersoo L."/>
            <person name="Vaario L.-M."/>
            <person name="Yamada A."/>
            <person name="Yan M."/>
            <person name="Wang P."/>
            <person name="Xu J."/>
            <person name="Bruns T."/>
            <person name="Baldrian P."/>
            <person name="Vilgalys R."/>
            <person name="Henrissat B."/>
            <person name="Grigoriev I.V."/>
            <person name="Hibbett D."/>
            <person name="Nagy L.G."/>
            <person name="Martin F.M."/>
        </authorList>
    </citation>
    <scope>NUCLEOTIDE SEQUENCE</scope>
    <source>
        <strain evidence="1">P2</strain>
    </source>
</reference>
<sequence>MTVGTESKVILVTGCSKGGIGFALCEEFAAAGCKVYATARRDNAMDGFSHEKIEKIALDVTDEVNRKSVINKVLRESGRIDVLVNNAGVLCPGPILDVDLDTARNTFEANFFGPLRLAQLIVPHMAEQGGGIIVNIGSIAGNVATPWNGTYSSTKAALHLMNDALAMECSFLNKNIKVMLIAPGAVKSNIARNGAAGFDLPPNSLFKQFTQIIHKRIMVSQGENALTAEDFSRQVVPRVLDTNPPGYMTLGGFSTMSAIAQWLPRSLVRWGMGKMWNKLNQS</sequence>
<gene>
    <name evidence="1" type="ORF">BDM02DRAFT_1466608</name>
</gene>
<proteinExistence type="predicted"/>
<accession>A0ACB6Z1I5</accession>
<protein>
    <submittedName>
        <fullName evidence="1">Oxidoreductase</fullName>
    </submittedName>
</protein>
<reference evidence="1" key="2">
    <citation type="journal article" date="2020" name="Nat. Commun.">
        <title>Large-scale genome sequencing of mycorrhizal fungi provides insights into the early evolution of symbiotic traits.</title>
        <authorList>
            <person name="Miyauchi S."/>
            <person name="Kiss E."/>
            <person name="Kuo A."/>
            <person name="Drula E."/>
            <person name="Kohler A."/>
            <person name="Sanchez-Garcia M."/>
            <person name="Morin E."/>
            <person name="Andreopoulos B."/>
            <person name="Barry K.W."/>
            <person name="Bonito G."/>
            <person name="Buee M."/>
            <person name="Carver A."/>
            <person name="Chen C."/>
            <person name="Cichocki N."/>
            <person name="Clum A."/>
            <person name="Culley D."/>
            <person name="Crous P.W."/>
            <person name="Fauchery L."/>
            <person name="Girlanda M."/>
            <person name="Hayes R.D."/>
            <person name="Keri Z."/>
            <person name="LaButti K."/>
            <person name="Lipzen A."/>
            <person name="Lombard V."/>
            <person name="Magnuson J."/>
            <person name="Maillard F."/>
            <person name="Murat C."/>
            <person name="Nolan M."/>
            <person name="Ohm R.A."/>
            <person name="Pangilinan J."/>
            <person name="Pereira M.F."/>
            <person name="Perotto S."/>
            <person name="Peter M."/>
            <person name="Pfister S."/>
            <person name="Riley R."/>
            <person name="Sitrit Y."/>
            <person name="Stielow J.B."/>
            <person name="Szollosi G."/>
            <person name="Zifcakova L."/>
            <person name="Stursova M."/>
            <person name="Spatafora J.W."/>
            <person name="Tedersoo L."/>
            <person name="Vaario L.M."/>
            <person name="Yamada A."/>
            <person name="Yan M."/>
            <person name="Wang P."/>
            <person name="Xu J."/>
            <person name="Bruns T."/>
            <person name="Baldrian P."/>
            <person name="Vilgalys R."/>
            <person name="Dunand C."/>
            <person name="Henrissat B."/>
            <person name="Grigoriev I.V."/>
            <person name="Hibbett D."/>
            <person name="Nagy L.G."/>
            <person name="Martin F.M."/>
        </authorList>
    </citation>
    <scope>NUCLEOTIDE SEQUENCE</scope>
    <source>
        <strain evidence="1">P2</strain>
    </source>
</reference>
<evidence type="ECO:0000313" key="2">
    <source>
        <dbReference type="Proteomes" id="UP000886501"/>
    </source>
</evidence>